<dbReference type="EMBL" id="BAAANY010000023">
    <property type="protein sequence ID" value="GAA1700353.1"/>
    <property type="molecule type" value="Genomic_DNA"/>
</dbReference>
<keyword evidence="1" id="KW-1133">Transmembrane helix</keyword>
<feature type="transmembrane region" description="Helical" evidence="1">
    <location>
        <begin position="143"/>
        <end position="165"/>
    </location>
</feature>
<evidence type="ECO:0000256" key="1">
    <source>
        <dbReference type="SAM" id="Phobius"/>
    </source>
</evidence>
<dbReference type="Proteomes" id="UP001500618">
    <property type="component" value="Unassembled WGS sequence"/>
</dbReference>
<accession>A0ABN2I891</accession>
<feature type="transmembrane region" description="Helical" evidence="1">
    <location>
        <begin position="96"/>
        <end position="122"/>
    </location>
</feature>
<proteinExistence type="predicted"/>
<reference evidence="2 3" key="1">
    <citation type="journal article" date="2019" name="Int. J. Syst. Evol. Microbiol.">
        <title>The Global Catalogue of Microorganisms (GCM) 10K type strain sequencing project: providing services to taxonomists for standard genome sequencing and annotation.</title>
        <authorList>
            <consortium name="The Broad Institute Genomics Platform"/>
            <consortium name="The Broad Institute Genome Sequencing Center for Infectious Disease"/>
            <person name="Wu L."/>
            <person name="Ma J."/>
        </authorList>
    </citation>
    <scope>NUCLEOTIDE SEQUENCE [LARGE SCALE GENOMIC DNA]</scope>
    <source>
        <strain evidence="2 3">JCM 14718</strain>
    </source>
</reference>
<evidence type="ECO:0000313" key="3">
    <source>
        <dbReference type="Proteomes" id="UP001500618"/>
    </source>
</evidence>
<evidence type="ECO:0008006" key="4">
    <source>
        <dbReference type="Google" id="ProtNLM"/>
    </source>
</evidence>
<protein>
    <recommendedName>
        <fullName evidence="4">DUF624 domain-containing protein</fullName>
    </recommendedName>
</protein>
<feature type="transmembrane region" description="Helical" evidence="1">
    <location>
        <begin position="60"/>
        <end position="84"/>
    </location>
</feature>
<keyword evidence="1" id="KW-0812">Transmembrane</keyword>
<dbReference type="RefSeq" id="WP_344313441.1">
    <property type="nucleotide sequence ID" value="NZ_BAAANY010000023.1"/>
</dbReference>
<keyword evidence="3" id="KW-1185">Reference proteome</keyword>
<comment type="caution">
    <text evidence="2">The sequence shown here is derived from an EMBL/GenBank/DDBJ whole genome shotgun (WGS) entry which is preliminary data.</text>
</comment>
<feature type="transmembrane region" description="Helical" evidence="1">
    <location>
        <begin position="171"/>
        <end position="187"/>
    </location>
</feature>
<feature type="transmembrane region" description="Helical" evidence="1">
    <location>
        <begin position="14"/>
        <end position="39"/>
    </location>
</feature>
<keyword evidence="1" id="KW-0472">Membrane</keyword>
<organism evidence="2 3">
    <name type="scientific">Fodinicola feengrottensis</name>
    <dbReference type="NCBI Taxonomy" id="435914"/>
    <lineage>
        <taxon>Bacteria</taxon>
        <taxon>Bacillati</taxon>
        <taxon>Actinomycetota</taxon>
        <taxon>Actinomycetes</taxon>
        <taxon>Mycobacteriales</taxon>
        <taxon>Fodinicola</taxon>
    </lineage>
</organism>
<evidence type="ECO:0000313" key="2">
    <source>
        <dbReference type="EMBL" id="GAA1700353.1"/>
    </source>
</evidence>
<gene>
    <name evidence="2" type="ORF">GCM10009765_57200</name>
</gene>
<sequence length="191" mass="19377">MTGWKEVVRAGTDLAIIGFAVLALSLPVLTAGAALAAGSAAVHHWCEHGDLPPARLAGRWFVGALLPGLGAQTWAAVVTAILVADVRALLAGHVPGGTALVLITVLVATYAIGVAALTVVQVGRTQARGWWAALRASVRPQRGSAAATAALSAVVGIAVVLAAALPATTPLVVAFALFAGHVTVRRLRRDR</sequence>
<name>A0ABN2I891_9ACTN</name>